<name>A0A671Z1T5_SPAAU</name>
<reference evidence="2" key="3">
    <citation type="submission" date="2025-09" db="UniProtKB">
        <authorList>
            <consortium name="Ensembl"/>
        </authorList>
    </citation>
    <scope>IDENTIFICATION</scope>
</reference>
<dbReference type="AlphaFoldDB" id="A0A671Z1T5"/>
<dbReference type="Ensembl" id="ENSSAUT00010072074.1">
    <property type="protein sequence ID" value="ENSSAUP00010068869.1"/>
    <property type="gene ID" value="ENSSAUG00010027311.1"/>
</dbReference>
<dbReference type="GeneTree" id="ENSGT00990000212627"/>
<organism evidence="2 3">
    <name type="scientific">Sparus aurata</name>
    <name type="common">Gilthead sea bream</name>
    <dbReference type="NCBI Taxonomy" id="8175"/>
    <lineage>
        <taxon>Eukaryota</taxon>
        <taxon>Metazoa</taxon>
        <taxon>Chordata</taxon>
        <taxon>Craniata</taxon>
        <taxon>Vertebrata</taxon>
        <taxon>Euteleostomi</taxon>
        <taxon>Actinopterygii</taxon>
        <taxon>Neopterygii</taxon>
        <taxon>Teleostei</taxon>
        <taxon>Neoteleostei</taxon>
        <taxon>Acanthomorphata</taxon>
        <taxon>Eupercaria</taxon>
        <taxon>Spariformes</taxon>
        <taxon>Sparidae</taxon>
        <taxon>Sparus</taxon>
    </lineage>
</organism>
<reference evidence="2" key="1">
    <citation type="submission" date="2021-04" db="EMBL/GenBank/DDBJ databases">
        <authorList>
            <consortium name="Wellcome Sanger Institute Data Sharing"/>
        </authorList>
    </citation>
    <scope>NUCLEOTIDE SEQUENCE [LARGE SCALE GENOMIC DNA]</scope>
</reference>
<reference evidence="2" key="2">
    <citation type="submission" date="2025-08" db="UniProtKB">
        <authorList>
            <consortium name="Ensembl"/>
        </authorList>
    </citation>
    <scope>IDENTIFICATION</scope>
</reference>
<evidence type="ECO:0000256" key="1">
    <source>
        <dbReference type="SAM" id="MobiDB-lite"/>
    </source>
</evidence>
<evidence type="ECO:0000313" key="3">
    <source>
        <dbReference type="Proteomes" id="UP000472265"/>
    </source>
</evidence>
<dbReference type="InParanoid" id="A0A671Z1T5"/>
<accession>A0A671Z1T5</accession>
<proteinExistence type="predicted"/>
<keyword evidence="3" id="KW-1185">Reference proteome</keyword>
<evidence type="ECO:0000313" key="2">
    <source>
        <dbReference type="Ensembl" id="ENSSAUP00010068869.1"/>
    </source>
</evidence>
<protein>
    <submittedName>
        <fullName evidence="2">Uncharacterized protein</fullName>
    </submittedName>
</protein>
<feature type="region of interest" description="Disordered" evidence="1">
    <location>
        <begin position="1"/>
        <end position="20"/>
    </location>
</feature>
<sequence length="84" mass="9810">SALSPYLDKSHRLHNKTEGQSQKLQWRELRGLKGFKLHPEFARFLLDRYVNSISFKKCILCDAQSVVWHCFELNANTIMPTCSK</sequence>
<dbReference type="Proteomes" id="UP000472265">
    <property type="component" value="Chromosome 14"/>
</dbReference>